<dbReference type="InterPro" id="IPR009056">
    <property type="entry name" value="Cyt_c-like_dom"/>
</dbReference>
<dbReference type="SUPFAM" id="SSF46626">
    <property type="entry name" value="Cytochrome c"/>
    <property type="match status" value="1"/>
</dbReference>
<proteinExistence type="predicted"/>
<organism evidence="6 7">
    <name type="scientific">Sulfurimonas denitrificans (strain ATCC 33889 / DSM 1251)</name>
    <name type="common">Thiomicrospira denitrificans (strain ATCC 33889 / DSM 1251)</name>
    <dbReference type="NCBI Taxonomy" id="326298"/>
    <lineage>
        <taxon>Bacteria</taxon>
        <taxon>Pseudomonadati</taxon>
        <taxon>Campylobacterota</taxon>
        <taxon>Epsilonproteobacteria</taxon>
        <taxon>Campylobacterales</taxon>
        <taxon>Sulfurimonadaceae</taxon>
        <taxon>Sulfurimonas</taxon>
    </lineage>
</organism>
<dbReference type="STRING" id="326298.Suden_0396"/>
<gene>
    <name evidence="6" type="ordered locus">Suden_0396</name>
</gene>
<keyword evidence="1 4" id="KW-0349">Heme</keyword>
<dbReference type="eggNOG" id="COG2010">
    <property type="taxonomic scope" value="Bacteria"/>
</dbReference>
<reference evidence="6 7" key="1">
    <citation type="journal article" date="2008" name="Appl. Environ. Microbiol.">
        <title>Genome of the epsilonproteobacterial chemolithoautotroph Sulfurimonas denitrificans.</title>
        <authorList>
            <person name="Sievert S.M."/>
            <person name="Scott K.M."/>
            <person name="Klotz M.G."/>
            <person name="Chain P.S.G."/>
            <person name="Hauser L.J."/>
            <person name="Hemp J."/>
            <person name="Huegler M."/>
            <person name="Land M."/>
            <person name="Lapidus A."/>
            <person name="Larimer F.W."/>
            <person name="Lucas S."/>
            <person name="Malfatti S.A."/>
            <person name="Meyer F."/>
            <person name="Paulsen I.T."/>
            <person name="Ren Q."/>
            <person name="Simon J."/>
            <person name="Bailey K."/>
            <person name="Diaz E."/>
            <person name="Fitzpatrick K.A."/>
            <person name="Glover B."/>
            <person name="Gwatney N."/>
            <person name="Korajkic A."/>
            <person name="Long A."/>
            <person name="Mobberley J.M."/>
            <person name="Pantry S.N."/>
            <person name="Pazder G."/>
            <person name="Peterson S."/>
            <person name="Quintanilla J.D."/>
            <person name="Sprinkle R."/>
            <person name="Stephens J."/>
            <person name="Thomas P."/>
            <person name="Vaughn R."/>
            <person name="Weber M.J."/>
            <person name="Wooten L.L."/>
        </authorList>
    </citation>
    <scope>NUCLEOTIDE SEQUENCE [LARGE SCALE GENOMIC DNA]</scope>
    <source>
        <strain evidence="7">ATCC 33889 / DSM 1251</strain>
    </source>
</reference>
<evidence type="ECO:0000256" key="1">
    <source>
        <dbReference type="ARBA" id="ARBA00022617"/>
    </source>
</evidence>
<protein>
    <submittedName>
        <fullName evidence="6">C-type cytochrome, putative</fullName>
    </submittedName>
</protein>
<evidence type="ECO:0000313" key="7">
    <source>
        <dbReference type="Proteomes" id="UP000002714"/>
    </source>
</evidence>
<keyword evidence="3 4" id="KW-0408">Iron</keyword>
<dbReference type="InterPro" id="IPR036909">
    <property type="entry name" value="Cyt_c-like_dom_sf"/>
</dbReference>
<sequence length="102" mass="11826">MGSLLFHGNCVTCHHETKTISAPSATEFRQRYRDAFSSKEEFVSYMSSWVKKPSHEGSLMHDAIKKHELMPELGFDEDALKIICAYIYDTNFVEEEKTHPKR</sequence>
<feature type="domain" description="Cytochrome c" evidence="5">
    <location>
        <begin position="1"/>
        <end position="91"/>
    </location>
</feature>
<evidence type="ECO:0000256" key="3">
    <source>
        <dbReference type="ARBA" id="ARBA00023004"/>
    </source>
</evidence>
<dbReference type="Proteomes" id="UP000002714">
    <property type="component" value="Chromosome"/>
</dbReference>
<keyword evidence="2 4" id="KW-0479">Metal-binding</keyword>
<name>Q30TK4_SULDN</name>
<evidence type="ECO:0000256" key="2">
    <source>
        <dbReference type="ARBA" id="ARBA00022723"/>
    </source>
</evidence>
<evidence type="ECO:0000256" key="4">
    <source>
        <dbReference type="PROSITE-ProRule" id="PRU00433"/>
    </source>
</evidence>
<dbReference type="PROSITE" id="PS51007">
    <property type="entry name" value="CYTC"/>
    <property type="match status" value="1"/>
</dbReference>
<dbReference type="Gene3D" id="1.10.760.10">
    <property type="entry name" value="Cytochrome c-like domain"/>
    <property type="match status" value="1"/>
</dbReference>
<dbReference type="KEGG" id="tdn:Suden_0396"/>
<dbReference type="EMBL" id="CP000153">
    <property type="protein sequence ID" value="ABB43677.1"/>
    <property type="molecule type" value="Genomic_DNA"/>
</dbReference>
<dbReference type="GO" id="GO:0020037">
    <property type="term" value="F:heme binding"/>
    <property type="evidence" value="ECO:0007669"/>
    <property type="project" value="InterPro"/>
</dbReference>
<dbReference type="GO" id="GO:0009055">
    <property type="term" value="F:electron transfer activity"/>
    <property type="evidence" value="ECO:0007669"/>
    <property type="project" value="InterPro"/>
</dbReference>
<evidence type="ECO:0000313" key="6">
    <source>
        <dbReference type="EMBL" id="ABB43677.1"/>
    </source>
</evidence>
<dbReference type="OrthoDB" id="5347982at2"/>
<keyword evidence="7" id="KW-1185">Reference proteome</keyword>
<dbReference type="GO" id="GO:0046872">
    <property type="term" value="F:metal ion binding"/>
    <property type="evidence" value="ECO:0007669"/>
    <property type="project" value="UniProtKB-KW"/>
</dbReference>
<dbReference type="HOGENOM" id="CLU_2276019_0_0_7"/>
<dbReference type="AlphaFoldDB" id="Q30TK4"/>
<accession>Q30TK4</accession>
<evidence type="ECO:0000259" key="5">
    <source>
        <dbReference type="PROSITE" id="PS51007"/>
    </source>
</evidence>